<reference evidence="2" key="1">
    <citation type="journal article" date="2020" name="Fungal Divers.">
        <title>Resolving the Mortierellaceae phylogeny through synthesis of multi-gene phylogenetics and phylogenomics.</title>
        <authorList>
            <person name="Vandepol N."/>
            <person name="Liber J."/>
            <person name="Desiro A."/>
            <person name="Na H."/>
            <person name="Kennedy M."/>
            <person name="Barry K."/>
            <person name="Grigoriev I.V."/>
            <person name="Miller A.N."/>
            <person name="O'Donnell K."/>
            <person name="Stajich J.E."/>
            <person name="Bonito G."/>
        </authorList>
    </citation>
    <scope>NUCLEOTIDE SEQUENCE</scope>
    <source>
        <strain evidence="2">NRRL 2769</strain>
    </source>
</reference>
<evidence type="ECO:0000313" key="3">
    <source>
        <dbReference type="Proteomes" id="UP000703661"/>
    </source>
</evidence>
<comment type="caution">
    <text evidence="2">The sequence shown here is derived from an EMBL/GenBank/DDBJ whole genome shotgun (WGS) entry which is preliminary data.</text>
</comment>
<feature type="compositionally biased region" description="Basic and acidic residues" evidence="1">
    <location>
        <begin position="60"/>
        <end position="70"/>
    </location>
</feature>
<sequence>MVTISKAYSQTRIVSTAKLLNDFLNFSASHSFTKSGICSDSNNGHDHSGNNDNGSNDGDDICRSKDETKGSVKAKPPVELSDAVDFIRGRIIIRSRGRWLAEKIVDRIDLEDPIWSHCDASRIFMNCAGDLLLHPIMDEVEVTDLEEFGLSREEYYDLLGPYEARDVTYGCLGDPEQIKKAIEFWRQERREKQEK</sequence>
<feature type="region of interest" description="Disordered" evidence="1">
    <location>
        <begin position="48"/>
        <end position="74"/>
    </location>
</feature>
<dbReference type="AlphaFoldDB" id="A0A9P6T2V7"/>
<dbReference type="EMBL" id="JAAAID010000187">
    <property type="protein sequence ID" value="KAG0020943.1"/>
    <property type="molecule type" value="Genomic_DNA"/>
</dbReference>
<proteinExistence type="predicted"/>
<dbReference type="Proteomes" id="UP000703661">
    <property type="component" value="Unassembled WGS sequence"/>
</dbReference>
<evidence type="ECO:0000256" key="1">
    <source>
        <dbReference type="SAM" id="MobiDB-lite"/>
    </source>
</evidence>
<dbReference type="OrthoDB" id="10448601at2759"/>
<protein>
    <submittedName>
        <fullName evidence="2">Uncharacterized protein</fullName>
    </submittedName>
</protein>
<gene>
    <name evidence="2" type="ORF">BGZ80_003308</name>
</gene>
<keyword evidence="3" id="KW-1185">Reference proteome</keyword>
<accession>A0A9P6T2V7</accession>
<evidence type="ECO:0000313" key="2">
    <source>
        <dbReference type="EMBL" id="KAG0020943.1"/>
    </source>
</evidence>
<name>A0A9P6T2V7_9FUNG</name>
<organism evidence="2 3">
    <name type="scientific">Entomortierella chlamydospora</name>
    <dbReference type="NCBI Taxonomy" id="101097"/>
    <lineage>
        <taxon>Eukaryota</taxon>
        <taxon>Fungi</taxon>
        <taxon>Fungi incertae sedis</taxon>
        <taxon>Mucoromycota</taxon>
        <taxon>Mortierellomycotina</taxon>
        <taxon>Mortierellomycetes</taxon>
        <taxon>Mortierellales</taxon>
        <taxon>Mortierellaceae</taxon>
        <taxon>Entomortierella</taxon>
    </lineage>
</organism>